<feature type="transmembrane region" description="Helical" evidence="5">
    <location>
        <begin position="54"/>
        <end position="77"/>
    </location>
</feature>
<keyword evidence="8" id="KW-1185">Reference proteome</keyword>
<dbReference type="Pfam" id="PF07291">
    <property type="entry name" value="MauE"/>
    <property type="match status" value="1"/>
</dbReference>
<accession>A0ABU3D4P0</accession>
<gene>
    <name evidence="7" type="ORF">RM539_07820</name>
</gene>
<dbReference type="Proteomes" id="UP001262582">
    <property type="component" value="Unassembled WGS sequence"/>
</dbReference>
<feature type="transmembrane region" description="Helical" evidence="5">
    <location>
        <begin position="128"/>
        <end position="146"/>
    </location>
</feature>
<sequence>MQKDIEHLKEVAFAKTGLILKIISLYFIFLFVYTGFSKLMDNQSLLTTLKNAPLFLNTLFGNFLSWVVPIVEILLAMMIGFKKTSQSGWLGIMTLMTIFTLYTAWIVLVSSYQPCTCGGLMSLLSWKQHLIFNLVSLALAIWAYRLDTNLIKT</sequence>
<reference evidence="7 8" key="1">
    <citation type="submission" date="2023-09" db="EMBL/GenBank/DDBJ databases">
        <authorList>
            <person name="Rey-Velasco X."/>
        </authorList>
    </citation>
    <scope>NUCLEOTIDE SEQUENCE [LARGE SCALE GENOMIC DNA]</scope>
    <source>
        <strain evidence="7 8">F117</strain>
    </source>
</reference>
<name>A0ABU3D4P0_9FLAO</name>
<keyword evidence="4 5" id="KW-0472">Membrane</keyword>
<feature type="domain" description="Methylamine utilisation protein MauE" evidence="6">
    <location>
        <begin position="19"/>
        <end position="144"/>
    </location>
</feature>
<evidence type="ECO:0000256" key="2">
    <source>
        <dbReference type="ARBA" id="ARBA00022692"/>
    </source>
</evidence>
<organism evidence="7 8">
    <name type="scientific">Autumnicola musiva</name>
    <dbReference type="NCBI Taxonomy" id="3075589"/>
    <lineage>
        <taxon>Bacteria</taxon>
        <taxon>Pseudomonadati</taxon>
        <taxon>Bacteroidota</taxon>
        <taxon>Flavobacteriia</taxon>
        <taxon>Flavobacteriales</taxon>
        <taxon>Flavobacteriaceae</taxon>
        <taxon>Autumnicola</taxon>
    </lineage>
</organism>
<dbReference type="InterPro" id="IPR009908">
    <property type="entry name" value="Methylamine_util_MauE"/>
</dbReference>
<feature type="transmembrane region" description="Helical" evidence="5">
    <location>
        <begin position="12"/>
        <end position="34"/>
    </location>
</feature>
<proteinExistence type="predicted"/>
<evidence type="ECO:0000256" key="4">
    <source>
        <dbReference type="ARBA" id="ARBA00023136"/>
    </source>
</evidence>
<evidence type="ECO:0000256" key="1">
    <source>
        <dbReference type="ARBA" id="ARBA00004141"/>
    </source>
</evidence>
<dbReference type="RefSeq" id="WP_311502830.1">
    <property type="nucleotide sequence ID" value="NZ_JAVRHK010000004.1"/>
</dbReference>
<evidence type="ECO:0000313" key="7">
    <source>
        <dbReference type="EMBL" id="MDT0676486.1"/>
    </source>
</evidence>
<comment type="caution">
    <text evidence="7">The sequence shown here is derived from an EMBL/GenBank/DDBJ whole genome shotgun (WGS) entry which is preliminary data.</text>
</comment>
<evidence type="ECO:0000256" key="5">
    <source>
        <dbReference type="SAM" id="Phobius"/>
    </source>
</evidence>
<evidence type="ECO:0000259" key="6">
    <source>
        <dbReference type="Pfam" id="PF07291"/>
    </source>
</evidence>
<keyword evidence="2 5" id="KW-0812">Transmembrane</keyword>
<evidence type="ECO:0000256" key="3">
    <source>
        <dbReference type="ARBA" id="ARBA00022989"/>
    </source>
</evidence>
<comment type="subcellular location">
    <subcellularLocation>
        <location evidence="1">Membrane</location>
        <topology evidence="1">Multi-pass membrane protein</topology>
    </subcellularLocation>
</comment>
<feature type="transmembrane region" description="Helical" evidence="5">
    <location>
        <begin position="89"/>
        <end position="108"/>
    </location>
</feature>
<evidence type="ECO:0000313" key="8">
    <source>
        <dbReference type="Proteomes" id="UP001262582"/>
    </source>
</evidence>
<protein>
    <recommendedName>
        <fullName evidence="6">Methylamine utilisation protein MauE domain-containing protein</fullName>
    </recommendedName>
</protein>
<keyword evidence="3 5" id="KW-1133">Transmembrane helix</keyword>
<dbReference type="EMBL" id="JAVRHK010000004">
    <property type="protein sequence ID" value="MDT0676486.1"/>
    <property type="molecule type" value="Genomic_DNA"/>
</dbReference>